<evidence type="ECO:0000313" key="14">
    <source>
        <dbReference type="EMBL" id="OQO03877.1"/>
    </source>
</evidence>
<dbReference type="OrthoDB" id="6132182at2759"/>
<dbReference type="GO" id="GO:0042438">
    <property type="term" value="P:melanin biosynthetic process"/>
    <property type="evidence" value="ECO:0007669"/>
    <property type="project" value="UniProtKB-KW"/>
</dbReference>
<dbReference type="InterPro" id="IPR002227">
    <property type="entry name" value="Tyrosinase_Cu-bd"/>
</dbReference>
<feature type="chain" id="PRO_5012890154" description="tyrosinase" evidence="11">
    <location>
        <begin position="17"/>
        <end position="595"/>
    </location>
</feature>
<evidence type="ECO:0000256" key="5">
    <source>
        <dbReference type="ARBA" id="ARBA00023002"/>
    </source>
</evidence>
<dbReference type="EC" id="1.14.18.1" evidence="3"/>
<keyword evidence="6" id="KW-0186">Copper</keyword>
<comment type="catalytic activity">
    <reaction evidence="10">
        <text>L-tyrosine + O2 = L-dopaquinone + H2O</text>
        <dbReference type="Rhea" id="RHEA:18117"/>
        <dbReference type="ChEBI" id="CHEBI:15377"/>
        <dbReference type="ChEBI" id="CHEBI:15379"/>
        <dbReference type="ChEBI" id="CHEBI:57924"/>
        <dbReference type="ChEBI" id="CHEBI:58315"/>
        <dbReference type="EC" id="1.14.18.1"/>
    </reaction>
</comment>
<dbReference type="GO" id="GO:0046872">
    <property type="term" value="F:metal ion binding"/>
    <property type="evidence" value="ECO:0007669"/>
    <property type="project" value="UniProtKB-KW"/>
</dbReference>
<reference evidence="15" key="1">
    <citation type="submission" date="2017-03" db="EMBL/GenBank/DDBJ databases">
        <title>Genomes of endolithic fungi from Antarctica.</title>
        <authorList>
            <person name="Coleine C."/>
            <person name="Masonjones S."/>
            <person name="Stajich J.E."/>
        </authorList>
    </citation>
    <scope>NUCLEOTIDE SEQUENCE [LARGE SCALE GENOMIC DNA]</scope>
    <source>
        <strain evidence="15">CCFEE 5527</strain>
    </source>
</reference>
<dbReference type="PRINTS" id="PR00092">
    <property type="entry name" value="TYROSINASE"/>
</dbReference>
<evidence type="ECO:0000256" key="8">
    <source>
        <dbReference type="ARBA" id="ARBA00023101"/>
    </source>
</evidence>
<organism evidence="14 15">
    <name type="scientific">Cryoendolithus antarcticus</name>
    <dbReference type="NCBI Taxonomy" id="1507870"/>
    <lineage>
        <taxon>Eukaryota</taxon>
        <taxon>Fungi</taxon>
        <taxon>Dikarya</taxon>
        <taxon>Ascomycota</taxon>
        <taxon>Pezizomycotina</taxon>
        <taxon>Dothideomycetes</taxon>
        <taxon>Dothideomycetidae</taxon>
        <taxon>Cladosporiales</taxon>
        <taxon>Cladosporiaceae</taxon>
        <taxon>Cryoendolithus</taxon>
    </lineage>
</organism>
<keyword evidence="8" id="KW-0470">Melanin biosynthesis</keyword>
<dbReference type="Pfam" id="PF00264">
    <property type="entry name" value="Tyrosinase"/>
    <property type="match status" value="1"/>
</dbReference>
<dbReference type="GO" id="GO:0004503">
    <property type="term" value="F:tyrosinase activity"/>
    <property type="evidence" value="ECO:0007669"/>
    <property type="project" value="UniProtKB-EC"/>
</dbReference>
<comment type="caution">
    <text evidence="14">The sequence shown here is derived from an EMBL/GenBank/DDBJ whole genome shotgun (WGS) entry which is preliminary data.</text>
</comment>
<evidence type="ECO:0000256" key="9">
    <source>
        <dbReference type="ARBA" id="ARBA00048233"/>
    </source>
</evidence>
<evidence type="ECO:0000256" key="1">
    <source>
        <dbReference type="ARBA" id="ARBA00001973"/>
    </source>
</evidence>
<dbReference type="Proteomes" id="UP000192596">
    <property type="component" value="Unassembled WGS sequence"/>
</dbReference>
<feature type="domain" description="Tyrosinase copper-binding" evidence="12">
    <location>
        <begin position="115"/>
        <end position="132"/>
    </location>
</feature>
<comment type="similarity">
    <text evidence="2">Belongs to the tyrosinase family.</text>
</comment>
<feature type="domain" description="Tyrosinase copper-binding" evidence="13">
    <location>
        <begin position="296"/>
        <end position="307"/>
    </location>
</feature>
<dbReference type="InterPro" id="IPR050316">
    <property type="entry name" value="Tyrosinase/Hemocyanin"/>
</dbReference>
<dbReference type="PANTHER" id="PTHR11474">
    <property type="entry name" value="TYROSINASE FAMILY MEMBER"/>
    <property type="match status" value="1"/>
</dbReference>
<gene>
    <name evidence="14" type="ORF">B0A48_10518</name>
</gene>
<evidence type="ECO:0000256" key="11">
    <source>
        <dbReference type="SAM" id="SignalP"/>
    </source>
</evidence>
<evidence type="ECO:0000313" key="15">
    <source>
        <dbReference type="Proteomes" id="UP000192596"/>
    </source>
</evidence>
<comment type="cofactor">
    <cofactor evidence="1">
        <name>Cu(2+)</name>
        <dbReference type="ChEBI" id="CHEBI:29036"/>
    </cofactor>
</comment>
<dbReference type="InterPro" id="IPR008922">
    <property type="entry name" value="Di-copper_centre_dom_sf"/>
</dbReference>
<dbReference type="PANTHER" id="PTHR11474:SF76">
    <property type="entry name" value="SHKT DOMAIN-CONTAINING PROTEIN"/>
    <property type="match status" value="1"/>
</dbReference>
<keyword evidence="11" id="KW-0732">Signal</keyword>
<dbReference type="Pfam" id="PF18132">
    <property type="entry name" value="Tyrosinase_C"/>
    <property type="match status" value="1"/>
</dbReference>
<accession>A0A1V8SXJ4</accession>
<evidence type="ECO:0000256" key="6">
    <source>
        <dbReference type="ARBA" id="ARBA00023008"/>
    </source>
</evidence>
<name>A0A1V8SXJ4_9PEZI</name>
<dbReference type="InterPro" id="IPR041640">
    <property type="entry name" value="Tyrosinase_C"/>
</dbReference>
<comment type="catalytic activity">
    <reaction evidence="9">
        <text>2 L-dopa + O2 = 2 L-dopaquinone + 2 H2O</text>
        <dbReference type="Rhea" id="RHEA:34287"/>
        <dbReference type="ChEBI" id="CHEBI:15377"/>
        <dbReference type="ChEBI" id="CHEBI:15379"/>
        <dbReference type="ChEBI" id="CHEBI:57504"/>
        <dbReference type="ChEBI" id="CHEBI:57924"/>
        <dbReference type="EC" id="1.14.18.1"/>
    </reaction>
</comment>
<evidence type="ECO:0000256" key="10">
    <source>
        <dbReference type="ARBA" id="ARBA00048881"/>
    </source>
</evidence>
<evidence type="ECO:0000259" key="13">
    <source>
        <dbReference type="PROSITE" id="PS00498"/>
    </source>
</evidence>
<evidence type="ECO:0000256" key="7">
    <source>
        <dbReference type="ARBA" id="ARBA00023033"/>
    </source>
</evidence>
<dbReference type="SUPFAM" id="SSF48056">
    <property type="entry name" value="Di-copper centre-containing domain"/>
    <property type="match status" value="1"/>
</dbReference>
<dbReference type="AlphaFoldDB" id="A0A1V8SXJ4"/>
<dbReference type="Gene3D" id="1.10.1280.10">
    <property type="entry name" value="Di-copper center containing domain from catechol oxidase"/>
    <property type="match status" value="1"/>
</dbReference>
<protein>
    <recommendedName>
        <fullName evidence="3">tyrosinase</fullName>
        <ecNumber evidence="3">1.14.18.1</ecNumber>
    </recommendedName>
</protein>
<dbReference type="InParanoid" id="A0A1V8SXJ4"/>
<sequence length="595" mass="65686">MLTINVLCAFAAAASAFPTTLPTQHTSPAKRQDGGSFIHVTGVEGAVGWRQEIFTLKSDADAWNIYMLALERFKDMPASDPLSWYQIAGIHGQPYVAWDSVGPCDNCTLSGYCTHQSTLFPTWHRPYLALFEQSLINNAYEVANEFEGAQKDRYLNRASVLRMPFWDWAQYPADENDYFPSLFRDEFITVTKPQGDVQIENPLLRYHFKNDQDHSFIQGGGDVTWRNPTFNAANRAQLRSDTWAVLTSQVQYNAFSTQSLSAAWDNQNPYSIEALHDQVHINTGGQMGIVPQAAFDPFFWIHHAQVDHVFALWQAAHPDVWVQPWSEVGSTTSYASGATESASSDLTPFHSSTSGGFYSSDAVRNTETFTYLYADLASGDSAANIINRLYRDSQTPLSKRAAPPAGNMGDYINRGIGATSREEVSEYIANVEVDSQAMEGSFTIYLFDGTFDESKPEQWHDEPNLIGAHGFFSSPKAMGDSSARVNAGISLTGSLASKLKSGGLKDLSTDSVSAYLKKHIEWKIVKADGSVVDKDDVPGLQIAIMTSVVQLPGAKGQIARWGGFEALPEVTKGRKFGFDGEWKSHFHGHGHGRGH</sequence>
<dbReference type="EMBL" id="NAJO01000023">
    <property type="protein sequence ID" value="OQO03877.1"/>
    <property type="molecule type" value="Genomic_DNA"/>
</dbReference>
<evidence type="ECO:0000256" key="3">
    <source>
        <dbReference type="ARBA" id="ARBA00011906"/>
    </source>
</evidence>
<keyword evidence="5" id="KW-0560">Oxidoreductase</keyword>
<keyword evidence="4" id="KW-0479">Metal-binding</keyword>
<dbReference type="STRING" id="1507870.A0A1V8SXJ4"/>
<keyword evidence="15" id="KW-1185">Reference proteome</keyword>
<dbReference type="PROSITE" id="PS00497">
    <property type="entry name" value="TYROSINASE_1"/>
    <property type="match status" value="1"/>
</dbReference>
<keyword evidence="7" id="KW-0503">Monooxygenase</keyword>
<evidence type="ECO:0000256" key="2">
    <source>
        <dbReference type="ARBA" id="ARBA00009928"/>
    </source>
</evidence>
<evidence type="ECO:0000259" key="12">
    <source>
        <dbReference type="PROSITE" id="PS00497"/>
    </source>
</evidence>
<evidence type="ECO:0000256" key="4">
    <source>
        <dbReference type="ARBA" id="ARBA00022723"/>
    </source>
</evidence>
<feature type="signal peptide" evidence="11">
    <location>
        <begin position="1"/>
        <end position="16"/>
    </location>
</feature>
<dbReference type="Gene3D" id="2.60.310.20">
    <property type="match status" value="1"/>
</dbReference>
<dbReference type="PROSITE" id="PS00498">
    <property type="entry name" value="TYROSINASE_2"/>
    <property type="match status" value="1"/>
</dbReference>
<proteinExistence type="inferred from homology"/>